<dbReference type="PANTHER" id="PTHR43798">
    <property type="entry name" value="MONOACYLGLYCEROL LIPASE"/>
    <property type="match status" value="1"/>
</dbReference>
<dbReference type="AlphaFoldDB" id="A0A212K4N4"/>
<feature type="domain" description="AB hydrolase-1" evidence="1">
    <location>
        <begin position="20"/>
        <end position="134"/>
    </location>
</feature>
<dbReference type="SUPFAM" id="SSF53474">
    <property type="entry name" value="alpha/beta-Hydrolases"/>
    <property type="match status" value="1"/>
</dbReference>
<reference evidence="2" key="1">
    <citation type="submission" date="2016-04" db="EMBL/GenBank/DDBJ databases">
        <authorList>
            <person name="Evans L.H."/>
            <person name="Alamgir A."/>
            <person name="Owens N."/>
            <person name="Weber N.D."/>
            <person name="Virtaneva K."/>
            <person name="Barbian K."/>
            <person name="Babar A."/>
            <person name="Rosenke K."/>
        </authorList>
    </citation>
    <scope>NUCLEOTIDE SEQUENCE</scope>
    <source>
        <strain evidence="2">92-2</strain>
    </source>
</reference>
<dbReference type="InterPro" id="IPR050266">
    <property type="entry name" value="AB_hydrolase_sf"/>
</dbReference>
<name>A0A212K4N4_9BACT</name>
<dbReference type="GO" id="GO:0016020">
    <property type="term" value="C:membrane"/>
    <property type="evidence" value="ECO:0007669"/>
    <property type="project" value="TreeGrafter"/>
</dbReference>
<dbReference type="EMBL" id="FLUP01000001">
    <property type="protein sequence ID" value="SBW06673.1"/>
    <property type="molecule type" value="Genomic_DNA"/>
</dbReference>
<gene>
    <name evidence="2" type="ORF">KM92DES2_12221</name>
</gene>
<dbReference type="RefSeq" id="WP_256267728.1">
    <property type="nucleotide sequence ID" value="NZ_LT598928.1"/>
</dbReference>
<protein>
    <submittedName>
        <fullName evidence="2">Putative oxidoreductase</fullName>
    </submittedName>
</protein>
<dbReference type="PANTHER" id="PTHR43798:SF33">
    <property type="entry name" value="HYDROLASE, PUTATIVE (AFU_ORTHOLOGUE AFUA_2G14860)-RELATED"/>
    <property type="match status" value="1"/>
</dbReference>
<dbReference type="Pfam" id="PF00561">
    <property type="entry name" value="Abhydrolase_1"/>
    <property type="match status" value="1"/>
</dbReference>
<dbReference type="Gene3D" id="3.40.50.1820">
    <property type="entry name" value="alpha/beta hydrolase"/>
    <property type="match status" value="1"/>
</dbReference>
<evidence type="ECO:0000313" key="2">
    <source>
        <dbReference type="EMBL" id="SBW06673.1"/>
    </source>
</evidence>
<dbReference type="InterPro" id="IPR000073">
    <property type="entry name" value="AB_hydrolase_1"/>
</dbReference>
<proteinExistence type="predicted"/>
<accession>A0A212K4N4</accession>
<dbReference type="InterPro" id="IPR029058">
    <property type="entry name" value="AB_hydrolase_fold"/>
</dbReference>
<evidence type="ECO:0000259" key="1">
    <source>
        <dbReference type="Pfam" id="PF00561"/>
    </source>
</evidence>
<sequence length="260" mass="28842">MQIPTDGINWFYTTEGQGEPLLFLHGGLDTCENYETLLAELAKDFRVIAVDRRGHGRTADTEAPFEYALMADELISFTQALDLPPFHIVGYSDGANLGLHMANCLPDKVKNLIAISANYLGVSGMSQGWLETVEALSVDFVQEHMPEVAQQYAELNPAPMLESFISKTKELWSRDCVVEVEILQALQTPTLIVGGDRDIVLPEQLVDMKKLIPGASLLMLPYCGHFVFQDFAWSNTAASSVAVFKDFLTTRFSAHNADFF</sequence>
<organism evidence="2">
    <name type="scientific">uncultured Desulfovibrio sp</name>
    <dbReference type="NCBI Taxonomy" id="167968"/>
    <lineage>
        <taxon>Bacteria</taxon>
        <taxon>Pseudomonadati</taxon>
        <taxon>Thermodesulfobacteriota</taxon>
        <taxon>Desulfovibrionia</taxon>
        <taxon>Desulfovibrionales</taxon>
        <taxon>Desulfovibrionaceae</taxon>
        <taxon>Desulfovibrio</taxon>
        <taxon>environmental samples</taxon>
    </lineage>
</organism>